<comment type="caution">
    <text evidence="3">The sequence shown here is derived from an EMBL/GenBank/DDBJ whole genome shotgun (WGS) entry which is preliminary data.</text>
</comment>
<name>A0A401ZRI7_9CHLR</name>
<dbReference type="RefSeq" id="WP_126601959.1">
    <property type="nucleotide sequence ID" value="NZ_BIFQ01000002.1"/>
</dbReference>
<sequence>MTDQFSAQDPALGYLFQIRYALLFLLEAREDGQEFELAIENLDDIDIVKDGNELKLIQIKLHRNPDFLTDACSDLWKTIRIWCTNLKNKKIQLENVVLTILTTGIAPNGSIANMLRPKPFGNRDVDTAVEKLIHIANTSKSQTNQGAYAIFTSLSKEEQTALVEKIQVLDGSPGILDLRKKTLNILTCAARKEYVEAVYEHIVGRWDDLVIRHLYERSSNYISYKELSNMIDDIREQYYRDSLPIHFPRSVQIDQNELNEDQRMFIEQLKLVKIGQKRVNHAISDFYRSSRQRSKWIRDLSIPISELELYDEKLYYEWERIFATMEEDLEYETVEEVLIKEGRNLYEDMMRLNFHIRVRCTEEFITRGSYHMLANQLRLGWHLNFKVLLSHLQNCEKEAAS</sequence>
<organism evidence="3 4">
    <name type="scientific">Dictyobacter aurantiacus</name>
    <dbReference type="NCBI Taxonomy" id="1936993"/>
    <lineage>
        <taxon>Bacteria</taxon>
        <taxon>Bacillati</taxon>
        <taxon>Chloroflexota</taxon>
        <taxon>Ktedonobacteria</taxon>
        <taxon>Ktedonobacterales</taxon>
        <taxon>Dictyobacteraceae</taxon>
        <taxon>Dictyobacter</taxon>
    </lineage>
</organism>
<dbReference type="EMBL" id="BIFQ01000002">
    <property type="protein sequence ID" value="GCE09481.1"/>
    <property type="molecule type" value="Genomic_DNA"/>
</dbReference>
<dbReference type="Pfam" id="PF14130">
    <property type="entry name" value="Cap4_nuclease"/>
    <property type="match status" value="1"/>
</dbReference>
<evidence type="ECO:0000259" key="1">
    <source>
        <dbReference type="Pfam" id="PF14130"/>
    </source>
</evidence>
<evidence type="ECO:0000313" key="3">
    <source>
        <dbReference type="EMBL" id="GCE09481.1"/>
    </source>
</evidence>
<dbReference type="GO" id="GO:0004518">
    <property type="term" value="F:nuclease activity"/>
    <property type="evidence" value="ECO:0007669"/>
    <property type="project" value="InterPro"/>
</dbReference>
<protein>
    <submittedName>
        <fullName evidence="3">Uncharacterized protein</fullName>
    </submittedName>
</protein>
<dbReference type="Proteomes" id="UP000287224">
    <property type="component" value="Unassembled WGS sequence"/>
</dbReference>
<reference evidence="4" key="1">
    <citation type="submission" date="2018-12" db="EMBL/GenBank/DDBJ databases">
        <title>Tengunoibacter tsumagoiensis gen. nov., sp. nov., Dictyobacter kobayashii sp. nov., D. alpinus sp. nov., and D. joshuensis sp. nov. and description of Dictyobacteraceae fam. nov. within the order Ktedonobacterales isolated from Tengu-no-mugimeshi.</title>
        <authorList>
            <person name="Wang C.M."/>
            <person name="Zheng Y."/>
            <person name="Sakai Y."/>
            <person name="Toyoda A."/>
            <person name="Minakuchi Y."/>
            <person name="Abe K."/>
            <person name="Yokota A."/>
            <person name="Yabe S."/>
        </authorList>
    </citation>
    <scope>NUCLEOTIDE SEQUENCE [LARGE SCALE GENOMIC DNA]</scope>
    <source>
        <strain evidence="4">S-27</strain>
    </source>
</reference>
<gene>
    <name evidence="3" type="ORF">KDAU_68100</name>
</gene>
<proteinExistence type="predicted"/>
<feature type="domain" description="ABC-three component systems C-terminal" evidence="2">
    <location>
        <begin position="265"/>
        <end position="388"/>
    </location>
</feature>
<dbReference type="Pfam" id="PF20283">
    <property type="entry name" value="CTD7"/>
    <property type="match status" value="1"/>
</dbReference>
<evidence type="ECO:0000313" key="4">
    <source>
        <dbReference type="Proteomes" id="UP000287224"/>
    </source>
</evidence>
<dbReference type="OrthoDB" id="152718at2"/>
<feature type="domain" description="CD-NTase associated protein 4-like DNA endonuclease" evidence="1">
    <location>
        <begin position="13"/>
        <end position="64"/>
    </location>
</feature>
<dbReference type="AlphaFoldDB" id="A0A401ZRI7"/>
<evidence type="ECO:0000259" key="2">
    <source>
        <dbReference type="Pfam" id="PF20283"/>
    </source>
</evidence>
<dbReference type="InterPro" id="IPR046913">
    <property type="entry name" value="ABC-3C_CTD7"/>
</dbReference>
<keyword evidence="4" id="KW-1185">Reference proteome</keyword>
<dbReference type="InterPro" id="IPR025382">
    <property type="entry name" value="Cap4-like_endonuclease_dom"/>
</dbReference>
<accession>A0A401ZRI7</accession>